<reference evidence="1" key="1">
    <citation type="submission" date="2016-05" db="EMBL/GenBank/DDBJ databases">
        <authorList>
            <person name="Lavstsen T."/>
            <person name="Jespersen J.S."/>
        </authorList>
    </citation>
    <scope>NUCLEOTIDE SEQUENCE</scope>
    <source>
        <tissue evidence="1">Brain</tissue>
    </source>
</reference>
<dbReference type="EMBL" id="HADZ01021355">
    <property type="protein sequence ID" value="SBP85296.1"/>
    <property type="molecule type" value="Transcribed_RNA"/>
</dbReference>
<sequence length="90" mass="9817">PSGAAPPLWFCSEHPLRKLLTTPLSTPREGQCSLISQINVLFLMKMNKGDFIQHQHGVPPQNFSGPVANFSGGTTGCLIFSINVFFPSLF</sequence>
<gene>
    <name evidence="1" type="primary">GIN1</name>
</gene>
<reference evidence="1" key="2">
    <citation type="submission" date="2016-06" db="EMBL/GenBank/DDBJ databases">
        <title>The genome of a short-lived fish provides insights into sex chromosome evolution and the genetic control of aging.</title>
        <authorList>
            <person name="Reichwald K."/>
            <person name="Felder M."/>
            <person name="Petzold A."/>
            <person name="Koch P."/>
            <person name="Groth M."/>
            <person name="Platzer M."/>
        </authorList>
    </citation>
    <scope>NUCLEOTIDE SEQUENCE</scope>
    <source>
        <tissue evidence="1">Brain</tissue>
    </source>
</reference>
<evidence type="ECO:0000313" key="1">
    <source>
        <dbReference type="EMBL" id="SBP85296.1"/>
    </source>
</evidence>
<accession>A0A1A8D355</accession>
<proteinExistence type="predicted"/>
<protein>
    <submittedName>
        <fullName evidence="1">Gypsy retrotransposon integrase 1</fullName>
    </submittedName>
</protein>
<dbReference type="AlphaFoldDB" id="A0A1A8D355"/>
<name>A0A1A8D355_NOTKA</name>
<feature type="non-terminal residue" evidence="1">
    <location>
        <position position="1"/>
    </location>
</feature>
<organism evidence="1">
    <name type="scientific">Nothobranchius kadleci</name>
    <name type="common">African annual killifish</name>
    <dbReference type="NCBI Taxonomy" id="1051664"/>
    <lineage>
        <taxon>Eukaryota</taxon>
        <taxon>Metazoa</taxon>
        <taxon>Chordata</taxon>
        <taxon>Craniata</taxon>
        <taxon>Vertebrata</taxon>
        <taxon>Euteleostomi</taxon>
        <taxon>Actinopterygii</taxon>
        <taxon>Neopterygii</taxon>
        <taxon>Teleostei</taxon>
        <taxon>Neoteleostei</taxon>
        <taxon>Acanthomorphata</taxon>
        <taxon>Ovalentaria</taxon>
        <taxon>Atherinomorphae</taxon>
        <taxon>Cyprinodontiformes</taxon>
        <taxon>Nothobranchiidae</taxon>
        <taxon>Nothobranchius</taxon>
    </lineage>
</organism>
<feature type="non-terminal residue" evidence="1">
    <location>
        <position position="90"/>
    </location>
</feature>